<dbReference type="Gene3D" id="1.50.10.20">
    <property type="match status" value="1"/>
</dbReference>
<feature type="compositionally biased region" description="Pro residues" evidence="3">
    <location>
        <begin position="66"/>
        <end position="75"/>
    </location>
</feature>
<dbReference type="InterPro" id="IPR051802">
    <property type="entry name" value="YfhM-like"/>
</dbReference>
<keyword evidence="2" id="KW-0732">Signal</keyword>
<comment type="similarity">
    <text evidence="1">Belongs to the protease inhibitor I39 (alpha-2-macroglobulin) family. Bacterial alpha-2-macroglobulin subfamily.</text>
</comment>
<dbReference type="Pfam" id="PF17973">
    <property type="entry name" value="bMG10"/>
    <property type="match status" value="1"/>
</dbReference>
<feature type="domain" description="Alpha-2-macroglobulin bait region" evidence="4">
    <location>
        <begin position="918"/>
        <end position="1062"/>
    </location>
</feature>
<dbReference type="GeneID" id="95775552"/>
<evidence type="ECO:0000256" key="1">
    <source>
        <dbReference type="ARBA" id="ARBA00010556"/>
    </source>
</evidence>
<evidence type="ECO:0000313" key="7">
    <source>
        <dbReference type="Proteomes" id="UP000305131"/>
    </source>
</evidence>
<dbReference type="GO" id="GO:0004866">
    <property type="term" value="F:endopeptidase inhibitor activity"/>
    <property type="evidence" value="ECO:0007669"/>
    <property type="project" value="InterPro"/>
</dbReference>
<sequence>MDLRRFFLRREFSRSDSLRGISLRRRLLTLGRVACLAVAVSAPATLAFGQVPRPPATVPGGAPSAQPQPPVPPRPASLKTFQRSDLVSAARRYERVLRREVTAPSQPLDKVRRDAAQAFQRNDARAAAELYASLAVAQAQDAGVWLRLARSLAAIKATDTEDASAFVDNAMGAAFIAYRRAQTRAEEGEALSFIGRVYADRRLWNAAIDTMKTALDLRDNAADRTFLDKLKEEHGFRLVDYSVESDAAAPRACVQFSEDLVPGTDFAAFVQVGGLDKPAITGEARQICVEGLKHGERYTLAVRPGIPAVTGERLRKSTELTIYVRDRSPTVRFTGRNYVLPRTGQKGIPLVSVNTSAVKVDILRIGDRGLVPTAIQGEFRQGIEAYTRERLADGSAIAVYSGVLEVDNPLNADVTTAMPVAEAVGRLEPGVYVMTAEPQKTAGDDDYSTRATQWFIVSDLGLTALSGQDGVHVLLRSLGSAEPVAGAEVRLIARSNEVLGTAKSDANGYVRFDAGLSRGPAGLGPEVVTARTEGGDYAFLSLKETAFDLTDRGVSGRDAPGGLDAFLATERGVYRSGESVHLTVLLRDAQGNAAPGVPLTLQLFRPDGVADRRLVVADQGAGGRTADFTLLTGAMTGTWRAKALTDPKAPAVGEVTFLVEDYVPDRVEFDLSARETRLPRNRPAEVLVDGRFLFGAPASGLDVEAESELRAAAERPGFAGYRFGNGDDQVLAERQPLADTPTTDARGRASLRLIASELPRTARPLEMEAFVRLVEAGGRAVQRTIVLPVAPAGSQIGVKPLFADRVREGEVANFDVVVAGTDDKLLAAPGLSWKLSRIETRYQWYRVSGSWDYEPVKTVTRVAEGRLDTKADGPARLAVPTEYGRYRLDIIGDGLPLTSLPFEAGFAGEGSADTPDRLELTLDRAAYASGDTLDATLTARAAGTASVLVLNEGLLEQKFLTVSPGANKVSFKVGAGWGPGAYVVAFMHRPLDVGASRMPGRAIGLSWFSVNKEARTLKVELTPPAQIRPNTSLTVPVRVSGLSAGEKAYVTVAAVDVGILNLTGYKPPAPDAVVFGQRRLASDIRDFYGALIDGMQGAAGRLRSGGDGGETAMLASPPNGPPLALFSGLVEVGADGTASVAFPIPAFDGTARVMAIAWSAGKLGHASADVVVRDKVVMLATLPRFLASGDRSSLNLDLTNVEAPDGEYRLDVSATGAATVTQPAGPVTLAAKQRQSLRLALEGKSVGPATVTARLTGQGLDITRSFEMNVRPAYPDIERRTVRTLAPGESITLSRDLFADLLPGTGSVAVSAMPSSTIDVPALLAALDRYPYGCTEQITSRALPLLSYNELSVLAGRATDPEADQRIRDAIVRIMARQGSDGSFGLWSAGGTDTWLDAYVVDFLSRAKEKGFAVPEVAFSLALDRLRNVVNLAGADMRAETENLAYALYVLARNGRAPLGDLRYLADTRLKDLGTPLAKGQVGAALALLGDRTRAERAFNVAIEGLPANPGAPVAGRPDFGSVLRDAAALTVLAREAGLEKLADVALARVDAARVRTERTSTQENAWLLLAARSLAASAANMGLEVDGGLVRGPFGRKLSRADLERGPVTLRNAGAEAVKVVIGINGAPVAPEPPVAKGFTLERRYFTLDGKAADPSKAVQNQRFAVVLSFSETQSALADVLLVDYLPAGFEIENPSLVQGGDGGFTWLDETSEAGHVEFRDDRFVASVTRQEGDGAFVVAYTVRAVSPGRYAHPPAMVEDMYRPDRFARTAAGTLEVAPAR</sequence>
<dbReference type="Gene3D" id="2.60.40.1930">
    <property type="match status" value="1"/>
</dbReference>
<proteinExistence type="inferred from homology"/>
<dbReference type="InterPro" id="IPR002890">
    <property type="entry name" value="MG2"/>
</dbReference>
<dbReference type="CDD" id="cd02891">
    <property type="entry name" value="A2M_like"/>
    <property type="match status" value="1"/>
</dbReference>
<dbReference type="InterPro" id="IPR041246">
    <property type="entry name" value="Bact_MG10"/>
</dbReference>
<dbReference type="InterPro" id="IPR001599">
    <property type="entry name" value="Macroglobln_a2"/>
</dbReference>
<dbReference type="OrthoDB" id="9767116at2"/>
<evidence type="ECO:0000256" key="2">
    <source>
        <dbReference type="ARBA" id="ARBA00022729"/>
    </source>
</evidence>
<dbReference type="Pfam" id="PF07703">
    <property type="entry name" value="A2M_BRD"/>
    <property type="match status" value="1"/>
</dbReference>
<dbReference type="SMART" id="SM01359">
    <property type="entry name" value="A2M_N_2"/>
    <property type="match status" value="1"/>
</dbReference>
<reference evidence="6 7" key="1">
    <citation type="submission" date="2019-05" db="EMBL/GenBank/DDBJ databases">
        <authorList>
            <person name="Zhou X."/>
        </authorList>
    </citation>
    <scope>NUCLEOTIDE SEQUENCE [LARGE SCALE GENOMIC DNA]</scope>
    <source>
        <strain evidence="6 7">DSM 432</strain>
    </source>
</reference>
<protein>
    <submittedName>
        <fullName evidence="6">Alpha-2-macroglobulin family protein</fullName>
    </submittedName>
</protein>
<evidence type="ECO:0000313" key="6">
    <source>
        <dbReference type="EMBL" id="TLX41549.1"/>
    </source>
</evidence>
<dbReference type="Pfam" id="PF17962">
    <property type="entry name" value="bMG6"/>
    <property type="match status" value="1"/>
</dbReference>
<dbReference type="SMART" id="SM01360">
    <property type="entry name" value="A2M"/>
    <property type="match status" value="1"/>
</dbReference>
<dbReference type="PANTHER" id="PTHR40094">
    <property type="entry name" value="ALPHA-2-MACROGLOBULIN HOMOLOG"/>
    <property type="match status" value="1"/>
</dbReference>
<name>A0A6C1KB73_XANAU</name>
<dbReference type="InterPro" id="IPR011625">
    <property type="entry name" value="A2M_N_BRD"/>
</dbReference>
<gene>
    <name evidence="6" type="ORF">FBQ73_19050</name>
</gene>
<accession>A0A6C1KB73</accession>
<dbReference type="Pfam" id="PF11974">
    <property type="entry name" value="bMG3"/>
    <property type="match status" value="1"/>
</dbReference>
<dbReference type="InterPro" id="IPR049120">
    <property type="entry name" value="A2M_bMG2"/>
</dbReference>
<organism evidence="6 7">
    <name type="scientific">Xanthobacter autotrophicus</name>
    <dbReference type="NCBI Taxonomy" id="280"/>
    <lineage>
        <taxon>Bacteria</taxon>
        <taxon>Pseudomonadati</taxon>
        <taxon>Pseudomonadota</taxon>
        <taxon>Alphaproteobacteria</taxon>
        <taxon>Hyphomicrobiales</taxon>
        <taxon>Xanthobacteraceae</taxon>
        <taxon>Xanthobacter</taxon>
    </lineage>
</organism>
<dbReference type="InterPro" id="IPR041462">
    <property type="entry name" value="Bact_A2M_MG6"/>
</dbReference>
<dbReference type="InterPro" id="IPR011626">
    <property type="entry name" value="Alpha-macroglobulin_TED"/>
</dbReference>
<dbReference type="InterPro" id="IPR021868">
    <property type="entry name" value="Alpha_2_Macroglob_MG3"/>
</dbReference>
<feature type="domain" description="Alpha-2-macroglobulin" evidence="5">
    <location>
        <begin position="1123"/>
        <end position="1212"/>
    </location>
</feature>
<dbReference type="Pfam" id="PF01835">
    <property type="entry name" value="MG2"/>
    <property type="match status" value="1"/>
</dbReference>
<dbReference type="InterPro" id="IPR008930">
    <property type="entry name" value="Terpenoid_cyclase/PrenylTrfase"/>
</dbReference>
<dbReference type="PANTHER" id="PTHR40094:SF1">
    <property type="entry name" value="UBIQUITIN DOMAIN-CONTAINING PROTEIN"/>
    <property type="match status" value="1"/>
</dbReference>
<dbReference type="SUPFAM" id="SSF48239">
    <property type="entry name" value="Terpenoid cyclases/Protein prenyltransferases"/>
    <property type="match status" value="1"/>
</dbReference>
<feature type="region of interest" description="Disordered" evidence="3">
    <location>
        <begin position="55"/>
        <end position="78"/>
    </location>
</feature>
<dbReference type="RefSeq" id="WP_138401059.1">
    <property type="nucleotide sequence ID" value="NZ_JBAFVI010000006.1"/>
</dbReference>
<evidence type="ECO:0000259" key="4">
    <source>
        <dbReference type="SMART" id="SM01359"/>
    </source>
</evidence>
<dbReference type="PIRSF" id="PIRSF038980">
    <property type="entry name" value="A2M_bac"/>
    <property type="match status" value="1"/>
</dbReference>
<dbReference type="EMBL" id="VAUP01000037">
    <property type="protein sequence ID" value="TLX41549.1"/>
    <property type="molecule type" value="Genomic_DNA"/>
</dbReference>
<dbReference type="Proteomes" id="UP000305131">
    <property type="component" value="Unassembled WGS sequence"/>
</dbReference>
<dbReference type="GO" id="GO:0005615">
    <property type="term" value="C:extracellular space"/>
    <property type="evidence" value="ECO:0007669"/>
    <property type="project" value="InterPro"/>
</dbReference>
<dbReference type="Pfam" id="PF21142">
    <property type="entry name" value="A2M_bMG2"/>
    <property type="match status" value="1"/>
</dbReference>
<evidence type="ECO:0000259" key="5">
    <source>
        <dbReference type="SMART" id="SM01360"/>
    </source>
</evidence>
<evidence type="ECO:0000256" key="3">
    <source>
        <dbReference type="SAM" id="MobiDB-lite"/>
    </source>
</evidence>
<dbReference type="Pfam" id="PF17972">
    <property type="entry name" value="bMG5"/>
    <property type="match status" value="1"/>
</dbReference>
<dbReference type="InterPro" id="IPR026284">
    <property type="entry name" value="A2MG_proteobact"/>
</dbReference>
<dbReference type="Pfam" id="PF07678">
    <property type="entry name" value="TED_complement"/>
    <property type="match status" value="1"/>
</dbReference>
<dbReference type="InterPro" id="IPR041203">
    <property type="entry name" value="Bact_A2M_MG5"/>
</dbReference>
<comment type="caution">
    <text evidence="6">The sequence shown here is derived from an EMBL/GenBank/DDBJ whole genome shotgun (WGS) entry which is preliminary data.</text>
</comment>